<evidence type="ECO:0000313" key="9">
    <source>
        <dbReference type="EMBL" id="KAA8710730.1"/>
    </source>
</evidence>
<dbReference type="InterPro" id="IPR003356">
    <property type="entry name" value="DNA_methylase_A-5"/>
</dbReference>
<dbReference type="GO" id="GO:0032259">
    <property type="term" value="P:methylation"/>
    <property type="evidence" value="ECO:0007669"/>
    <property type="project" value="UniProtKB-KW"/>
</dbReference>
<keyword evidence="5" id="KW-0680">Restriction system</keyword>
<evidence type="ECO:0000259" key="7">
    <source>
        <dbReference type="Pfam" id="PF02384"/>
    </source>
</evidence>
<dbReference type="Pfam" id="PF12950">
    <property type="entry name" value="TaqI_C"/>
    <property type="match status" value="1"/>
</dbReference>
<organism evidence="9 10">
    <name type="scientific">Helicobacter canis</name>
    <dbReference type="NCBI Taxonomy" id="29419"/>
    <lineage>
        <taxon>Bacteria</taxon>
        <taxon>Pseudomonadati</taxon>
        <taxon>Campylobacterota</taxon>
        <taxon>Epsilonproteobacteria</taxon>
        <taxon>Campylobacterales</taxon>
        <taxon>Helicobacteraceae</taxon>
        <taxon>Helicobacter</taxon>
    </lineage>
</organism>
<keyword evidence="3 9" id="KW-0489">Methyltransferase</keyword>
<evidence type="ECO:0000256" key="3">
    <source>
        <dbReference type="ARBA" id="ARBA00022603"/>
    </source>
</evidence>
<dbReference type="CDD" id="cd02440">
    <property type="entry name" value="AdoMet_MTases"/>
    <property type="match status" value="1"/>
</dbReference>
<evidence type="ECO:0000256" key="2">
    <source>
        <dbReference type="ARBA" id="ARBA00011900"/>
    </source>
</evidence>
<reference evidence="9 10" key="1">
    <citation type="submission" date="2019-09" db="EMBL/GenBank/DDBJ databases">
        <title>Draft genome sequence of various Type strains from the CCUG.</title>
        <authorList>
            <person name="Pineiro-Iglesias B."/>
            <person name="Tunovic T."/>
            <person name="Unosson C."/>
            <person name="Inganas E."/>
            <person name="Ohlen M."/>
            <person name="Cardew S."/>
            <person name="Jensie-Markopoulos S."/>
            <person name="Salva-Serra F."/>
            <person name="Jaen-Luchoro D."/>
            <person name="Karlsson R."/>
            <person name="Svensson-Stadler L."/>
            <person name="Chun J."/>
            <person name="Moore E."/>
        </authorList>
    </citation>
    <scope>NUCLEOTIDE SEQUENCE [LARGE SCALE GENOMIC DNA]</scope>
    <source>
        <strain evidence="9 10">CCUG 32756T</strain>
    </source>
</reference>
<protein>
    <recommendedName>
        <fullName evidence="2">site-specific DNA-methyltransferase (adenine-specific)</fullName>
        <ecNumber evidence="2">2.1.1.72</ecNumber>
    </recommendedName>
</protein>
<dbReference type="GO" id="GO:0009307">
    <property type="term" value="P:DNA restriction-modification system"/>
    <property type="evidence" value="ECO:0007669"/>
    <property type="project" value="UniProtKB-KW"/>
</dbReference>
<evidence type="ECO:0000256" key="6">
    <source>
        <dbReference type="ARBA" id="ARBA00047942"/>
    </source>
</evidence>
<dbReference type="SUPFAM" id="SSF53335">
    <property type="entry name" value="S-adenosyl-L-methionine-dependent methyltransferases"/>
    <property type="match status" value="1"/>
</dbReference>
<accession>A0A5M9QQU5</accession>
<dbReference type="PANTHER" id="PTHR33841">
    <property type="entry name" value="DNA METHYLTRANSFERASE YEEA-RELATED"/>
    <property type="match status" value="1"/>
</dbReference>
<comment type="catalytic activity">
    <reaction evidence="6">
        <text>a 2'-deoxyadenosine in DNA + S-adenosyl-L-methionine = an N(6)-methyl-2'-deoxyadenosine in DNA + S-adenosyl-L-homocysteine + H(+)</text>
        <dbReference type="Rhea" id="RHEA:15197"/>
        <dbReference type="Rhea" id="RHEA-COMP:12418"/>
        <dbReference type="Rhea" id="RHEA-COMP:12419"/>
        <dbReference type="ChEBI" id="CHEBI:15378"/>
        <dbReference type="ChEBI" id="CHEBI:57856"/>
        <dbReference type="ChEBI" id="CHEBI:59789"/>
        <dbReference type="ChEBI" id="CHEBI:90615"/>
        <dbReference type="ChEBI" id="CHEBI:90616"/>
        <dbReference type="EC" id="2.1.1.72"/>
    </reaction>
</comment>
<dbReference type="PRINTS" id="PR00507">
    <property type="entry name" value="N12N6MTFRASE"/>
</dbReference>
<evidence type="ECO:0000256" key="1">
    <source>
        <dbReference type="ARBA" id="ARBA00006594"/>
    </source>
</evidence>
<dbReference type="InterPro" id="IPR029063">
    <property type="entry name" value="SAM-dependent_MTases_sf"/>
</dbReference>
<dbReference type="GO" id="GO:0003677">
    <property type="term" value="F:DNA binding"/>
    <property type="evidence" value="ECO:0007669"/>
    <property type="project" value="InterPro"/>
</dbReference>
<comment type="similarity">
    <text evidence="1">Belongs to the N(4)/N(6)-methyltransferase family.</text>
</comment>
<dbReference type="GO" id="GO:0009007">
    <property type="term" value="F:site-specific DNA-methyltransferase (adenine-specific) activity"/>
    <property type="evidence" value="ECO:0007669"/>
    <property type="project" value="UniProtKB-EC"/>
</dbReference>
<dbReference type="Proteomes" id="UP000323707">
    <property type="component" value="Unassembled WGS sequence"/>
</dbReference>
<evidence type="ECO:0000313" key="10">
    <source>
        <dbReference type="Proteomes" id="UP000323707"/>
    </source>
</evidence>
<dbReference type="EC" id="2.1.1.72" evidence="2"/>
<proteinExistence type="inferred from homology"/>
<dbReference type="PANTHER" id="PTHR33841:SF1">
    <property type="entry name" value="DNA METHYLTRANSFERASE A"/>
    <property type="match status" value="1"/>
</dbReference>
<name>A0A5M9QQU5_9HELI</name>
<dbReference type="InterPro" id="IPR025931">
    <property type="entry name" value="TaqI_C"/>
</dbReference>
<feature type="domain" description="DNA methylase adenine-specific" evidence="7">
    <location>
        <begin position="119"/>
        <end position="331"/>
    </location>
</feature>
<evidence type="ECO:0000256" key="4">
    <source>
        <dbReference type="ARBA" id="ARBA00022679"/>
    </source>
</evidence>
<dbReference type="Pfam" id="PF02384">
    <property type="entry name" value="N6_Mtase"/>
    <property type="match status" value="1"/>
</dbReference>
<dbReference type="Gene3D" id="3.40.50.150">
    <property type="entry name" value="Vaccinia Virus protein VP39"/>
    <property type="match status" value="1"/>
</dbReference>
<comment type="caution">
    <text evidence="9">The sequence shown here is derived from an EMBL/GenBank/DDBJ whole genome shotgun (WGS) entry which is preliminary data.</text>
</comment>
<evidence type="ECO:0000256" key="5">
    <source>
        <dbReference type="ARBA" id="ARBA00022747"/>
    </source>
</evidence>
<sequence>MIGTNLESFISTATMRNWHKLDVKNHQTKLTKRANKKRSIKRIFPMEYISNECNIESIQSLINYIIDKRYSTANAIYSLALNLLQKHSLLHKTHTKCILQDYRYICHKDLLTFILPNDEKDLLGLIYQCLLLEGEKNAMGSYYTPHNIAAQMTKGLDFSKGQIFFDPSCGSGAFMLALRDVAPHQIYGIDSDYLAVFIAKVNLLLRFSDCAFSPQVYCVNYLDCPADITHIQNPQHKPMGYFDYIITNPPWGAYREDCTHIARQNFGITSKERGSLFFAKAYNQLAPNGLMRFLLPRSVLNVKTHRDLRSFILDNGALQSITHYASIFSGVTTEFISIEHKKAPPNTECEIIQQDRIIKTPIIAFSQTNNLTFNAYTKQDIAILQKIKNIGKYSLDKSIWALGIVTGNNSTLLYTEPHSKSEPIYTGKDIMPYRLQQAKKHIIYNRNALQQVARDEYYRASEKLMYKFISSSLVFAYDDSKALCLNSANILIPNIPAMSIKSVLGLLNSRVFTYLYRIMFSEIKILQGNLLELPFPHITKELDKKLSALVTQAINGDNEAHTPLQAIIYDIFHLTLADIARIEEVVYGNAND</sequence>
<feature type="domain" description="TaqI-like C-terminal specificity" evidence="8">
    <location>
        <begin position="423"/>
        <end position="534"/>
    </location>
</feature>
<dbReference type="RefSeq" id="WP_150336847.1">
    <property type="nucleotide sequence ID" value="NZ_JAERIX010000026.1"/>
</dbReference>
<dbReference type="EMBL" id="VXKE01000006">
    <property type="protein sequence ID" value="KAA8710730.1"/>
    <property type="molecule type" value="Genomic_DNA"/>
</dbReference>
<evidence type="ECO:0000259" key="8">
    <source>
        <dbReference type="Pfam" id="PF12950"/>
    </source>
</evidence>
<keyword evidence="4" id="KW-0808">Transferase</keyword>
<dbReference type="InterPro" id="IPR050953">
    <property type="entry name" value="N4_N6_ade-DNA_methylase"/>
</dbReference>
<dbReference type="InterPro" id="IPR002052">
    <property type="entry name" value="DNA_methylase_N6_adenine_CS"/>
</dbReference>
<dbReference type="AlphaFoldDB" id="A0A5M9QQU5"/>
<gene>
    <name evidence="9" type="ORF">F4V45_02120</name>
</gene>
<dbReference type="PROSITE" id="PS00092">
    <property type="entry name" value="N6_MTASE"/>
    <property type="match status" value="1"/>
</dbReference>
<dbReference type="GO" id="GO:0008170">
    <property type="term" value="F:N-methyltransferase activity"/>
    <property type="evidence" value="ECO:0007669"/>
    <property type="project" value="InterPro"/>
</dbReference>